<dbReference type="CDD" id="cd22606">
    <property type="entry name" value="Kunitz_WFIKKN_2-like"/>
    <property type="match status" value="1"/>
</dbReference>
<keyword evidence="4 10" id="KW-0732">Signal</keyword>
<evidence type="ECO:0000256" key="9">
    <source>
        <dbReference type="SAM" id="MobiDB-lite"/>
    </source>
</evidence>
<dbReference type="InterPro" id="IPR003599">
    <property type="entry name" value="Ig_sub"/>
</dbReference>
<evidence type="ECO:0000256" key="5">
    <source>
        <dbReference type="ARBA" id="ARBA00022900"/>
    </source>
</evidence>
<evidence type="ECO:0000256" key="3">
    <source>
        <dbReference type="ARBA" id="ARBA00022690"/>
    </source>
</evidence>
<dbReference type="SUPFAM" id="SSF50242">
    <property type="entry name" value="TIMP-like"/>
    <property type="match status" value="1"/>
</dbReference>
<dbReference type="SMART" id="SM00408">
    <property type="entry name" value="IGc2"/>
    <property type="match status" value="1"/>
</dbReference>
<dbReference type="InterPro" id="IPR003598">
    <property type="entry name" value="Ig_sub2"/>
</dbReference>
<feature type="domain" description="NTR" evidence="11">
    <location>
        <begin position="363"/>
        <end position="494"/>
    </location>
</feature>
<gene>
    <name evidence="14" type="primary">WFIKKN1</name>
</gene>
<dbReference type="InterPro" id="IPR036880">
    <property type="entry name" value="Kunitz_BPTI_sf"/>
</dbReference>
<reference evidence="14" key="3">
    <citation type="submission" date="2025-09" db="UniProtKB">
        <authorList>
            <consortium name="Ensembl"/>
        </authorList>
    </citation>
    <scope>IDENTIFICATION</scope>
</reference>
<feature type="domain" description="BPTI/Kunitz inhibitor" evidence="12">
    <location>
        <begin position="313"/>
        <end position="363"/>
    </location>
</feature>
<reference evidence="14 15" key="1">
    <citation type="submission" date="2016-06" db="EMBL/GenBank/DDBJ databases">
        <title>Genome of Rhinopithecus bieti.</title>
        <authorList>
            <person name="Wu"/>
            <person name="C.-I. and Zhang"/>
            <person name="Y."/>
        </authorList>
    </citation>
    <scope>NUCLEOTIDE SEQUENCE</scope>
</reference>
<dbReference type="Gene3D" id="4.10.410.10">
    <property type="entry name" value="Pancreatic trypsin inhibitor Kunitz domain"/>
    <property type="match status" value="2"/>
</dbReference>
<dbReference type="Pfam" id="PF13927">
    <property type="entry name" value="Ig_3"/>
    <property type="match status" value="1"/>
</dbReference>
<proteinExistence type="predicted"/>
<evidence type="ECO:0000256" key="1">
    <source>
        <dbReference type="ARBA" id="ARBA00004613"/>
    </source>
</evidence>
<dbReference type="GO" id="GO:0007179">
    <property type="term" value="P:transforming growth factor beta receptor signaling pathway"/>
    <property type="evidence" value="ECO:0007669"/>
    <property type="project" value="TreeGrafter"/>
</dbReference>
<feature type="chain" id="PRO_5014376842" description="WAP, Kazal, immunoglobulin, Kunitz and NTR domain-containing protein 1" evidence="10">
    <location>
        <begin position="20"/>
        <end position="502"/>
    </location>
</feature>
<dbReference type="InterPro" id="IPR013783">
    <property type="entry name" value="Ig-like_fold"/>
</dbReference>
<dbReference type="FunFam" id="4.10.410.10:FF:000002">
    <property type="entry name" value="WAP, follistatin/kazal, immunoglobulin, kunitz and netrin domain-containing 2"/>
    <property type="match status" value="1"/>
</dbReference>
<comment type="function">
    <text evidence="7">Protease-inhibitor that contains multiple distinct protease inhibitor domains. Probably has serine protease- and metalloprotease-inhibitor activity.</text>
</comment>
<dbReference type="InterPro" id="IPR002223">
    <property type="entry name" value="Kunitz_BPTI"/>
</dbReference>
<evidence type="ECO:0000256" key="2">
    <source>
        <dbReference type="ARBA" id="ARBA00022525"/>
    </source>
</evidence>
<dbReference type="Ensembl" id="ENSRBIT00000015303.1">
    <property type="protein sequence ID" value="ENSRBIP00000002932.1"/>
    <property type="gene ID" value="ENSRBIG00000014034.1"/>
</dbReference>
<dbReference type="InterPro" id="IPR020901">
    <property type="entry name" value="Prtase_inh_Kunz-CS"/>
</dbReference>
<dbReference type="GeneTree" id="ENSGT00940000158031"/>
<dbReference type="STRING" id="61621.ENSRBIP00000002932"/>
<dbReference type="PROSITE" id="PS00280">
    <property type="entry name" value="BPTI_KUNITZ_1"/>
    <property type="match status" value="1"/>
</dbReference>
<keyword evidence="15" id="KW-1185">Reference proteome</keyword>
<dbReference type="GO" id="GO:0060021">
    <property type="term" value="P:roof of mouth development"/>
    <property type="evidence" value="ECO:0007669"/>
    <property type="project" value="Ensembl"/>
</dbReference>
<dbReference type="Pfam" id="PF00014">
    <property type="entry name" value="Kunitz_BPTI"/>
    <property type="match status" value="2"/>
</dbReference>
<keyword evidence="3" id="KW-0646">Protease inhibitor</keyword>
<dbReference type="OMA" id="CKFVSSW"/>
<feature type="domain" description="Ig-like" evidence="13">
    <location>
        <begin position="142"/>
        <end position="233"/>
    </location>
</feature>
<dbReference type="FunFam" id="2.40.50.120:FF:000004">
    <property type="entry name" value="WAP, Kazal, immunoglobulin, Kunitz and NTR domain-containing protein 2"/>
    <property type="match status" value="1"/>
</dbReference>
<feature type="domain" description="BPTI/Kunitz inhibitor" evidence="12">
    <location>
        <begin position="253"/>
        <end position="305"/>
    </location>
</feature>
<dbReference type="CDD" id="cd22605">
    <property type="entry name" value="Kunitz_WFIKKN_1-like"/>
    <property type="match status" value="1"/>
</dbReference>
<dbReference type="GO" id="GO:0030512">
    <property type="term" value="P:negative regulation of transforming growth factor beta receptor signaling pathway"/>
    <property type="evidence" value="ECO:0007669"/>
    <property type="project" value="Ensembl"/>
</dbReference>
<dbReference type="PANTHER" id="PTHR45938:SF6">
    <property type="entry name" value="WAP, KAZAL, IMMUNOGLOBULIN, KUNITZ AND NTR DOMAIN-CONTAINING PROTEIN 1"/>
    <property type="match status" value="1"/>
</dbReference>
<evidence type="ECO:0000313" key="14">
    <source>
        <dbReference type="Ensembl" id="ENSRBIP00000002932.1"/>
    </source>
</evidence>
<dbReference type="GO" id="GO:0050431">
    <property type="term" value="F:transforming growth factor beta binding"/>
    <property type="evidence" value="ECO:0007669"/>
    <property type="project" value="Ensembl"/>
</dbReference>
<dbReference type="Gene3D" id="2.40.50.120">
    <property type="match status" value="1"/>
</dbReference>
<dbReference type="SMART" id="SM00409">
    <property type="entry name" value="IG"/>
    <property type="match status" value="1"/>
</dbReference>
<evidence type="ECO:0000256" key="8">
    <source>
        <dbReference type="ARBA" id="ARBA00071512"/>
    </source>
</evidence>
<dbReference type="PROSITE" id="PS50279">
    <property type="entry name" value="BPTI_KUNITZ_2"/>
    <property type="match status" value="2"/>
</dbReference>
<dbReference type="Gene3D" id="2.60.40.10">
    <property type="entry name" value="Immunoglobulins"/>
    <property type="match status" value="1"/>
</dbReference>
<dbReference type="SUPFAM" id="SSF48726">
    <property type="entry name" value="Immunoglobulin"/>
    <property type="match status" value="1"/>
</dbReference>
<keyword evidence="5" id="KW-0722">Serine protease inhibitor</keyword>
<reference evidence="14" key="2">
    <citation type="submission" date="2025-08" db="UniProtKB">
        <authorList>
            <consortium name="Ensembl"/>
        </authorList>
    </citation>
    <scope>IDENTIFICATION</scope>
</reference>
<dbReference type="InterPro" id="IPR036179">
    <property type="entry name" value="Ig-like_dom_sf"/>
</dbReference>
<dbReference type="FunFam" id="4.10.410.10:FF:000022">
    <property type="entry name" value="WAP, Kazal, immunoglobulin, Kunitz and NTR domain-containing protein 1"/>
    <property type="match status" value="1"/>
</dbReference>
<dbReference type="InterPro" id="IPR008993">
    <property type="entry name" value="TIMP-like_OB-fold"/>
</dbReference>
<evidence type="ECO:0000256" key="10">
    <source>
        <dbReference type="SAM" id="SignalP"/>
    </source>
</evidence>
<protein>
    <recommendedName>
        <fullName evidence="8">WAP, Kazal, immunoglobulin, Kunitz and NTR domain-containing protein 1</fullName>
    </recommendedName>
</protein>
<feature type="region of interest" description="Disordered" evidence="9">
    <location>
        <begin position="79"/>
        <end position="98"/>
    </location>
</feature>
<dbReference type="SUPFAM" id="SSF57362">
    <property type="entry name" value="BPTI-like"/>
    <property type="match status" value="2"/>
</dbReference>
<evidence type="ECO:0000259" key="12">
    <source>
        <dbReference type="PROSITE" id="PS50279"/>
    </source>
</evidence>
<dbReference type="InterPro" id="IPR001134">
    <property type="entry name" value="Netrin_domain"/>
</dbReference>
<dbReference type="PROSITE" id="PS50835">
    <property type="entry name" value="IG_LIKE"/>
    <property type="match status" value="1"/>
</dbReference>
<evidence type="ECO:0000259" key="11">
    <source>
        <dbReference type="PROSITE" id="PS50189"/>
    </source>
</evidence>
<dbReference type="PROSITE" id="PS50189">
    <property type="entry name" value="NTR"/>
    <property type="match status" value="1"/>
</dbReference>
<dbReference type="GO" id="GO:0001501">
    <property type="term" value="P:skeletal system development"/>
    <property type="evidence" value="ECO:0007669"/>
    <property type="project" value="Ensembl"/>
</dbReference>
<evidence type="ECO:0000256" key="7">
    <source>
        <dbReference type="ARBA" id="ARBA00055521"/>
    </source>
</evidence>
<evidence type="ECO:0000313" key="15">
    <source>
        <dbReference type="Proteomes" id="UP000233180"/>
    </source>
</evidence>
<keyword evidence="2" id="KW-0964">Secreted</keyword>
<dbReference type="GO" id="GO:0048019">
    <property type="term" value="F:receptor antagonist activity"/>
    <property type="evidence" value="ECO:0007669"/>
    <property type="project" value="Ensembl"/>
</dbReference>
<feature type="signal peptide" evidence="10">
    <location>
        <begin position="1"/>
        <end position="19"/>
    </location>
</feature>
<dbReference type="Proteomes" id="UP000233180">
    <property type="component" value="Unassembled WGS sequence"/>
</dbReference>
<keyword evidence="6" id="KW-1015">Disulfide bond</keyword>
<sequence length="502" mass="53776">MPAPRPLLTLLLLLRLTSGAGLLPGPASHPGVCPNQLSPNLWVDAQSTCERECSGDQVSVVGLGSCVGISRFPQPSARQPAASARALHAQQGSDGHWDGQPVCRMPWGGRCEKSQLHCASDAAGVRRRTTAHQLSRASASCPGTAASPQSVQVGGTASLHCDVSGRPPPAVTWEKQSHQRENLIMRPDQMYGNVVVTSIGQLVLYNARLEDAGLYTCTARNAAGLLRADFPLSVVQREPARDRAPSIPAPAECLPDVQACTGPTSPHLVLWHFDPQRGGCMTFPARGCDGAARGFETYEACQQACARGPGDACVLPAVQGPCQGWEPRWAYSPLLQQCHPFMYGGCEGNGNNFHSRESCEDACPVPRTPPCRACRLRSKLALSLCRSDFAIVGRLTEVLEEPEAASGIARVALEDVLKDDKMGLKFLGTKYLEVTLSGMDWACPCPNMTAGDGSLVIMGEVRDGVAVLDASSYVRAASEKRVKKILELLEKQACELLNRFQD</sequence>
<dbReference type="AlphaFoldDB" id="A0A2K6JV85"/>
<evidence type="ECO:0000259" key="13">
    <source>
        <dbReference type="PROSITE" id="PS50835"/>
    </source>
</evidence>
<organism evidence="14 15">
    <name type="scientific">Rhinopithecus bieti</name>
    <name type="common">Black snub-nosed monkey</name>
    <name type="synonym">Pygathrix bieti</name>
    <dbReference type="NCBI Taxonomy" id="61621"/>
    <lineage>
        <taxon>Eukaryota</taxon>
        <taxon>Metazoa</taxon>
        <taxon>Chordata</taxon>
        <taxon>Craniata</taxon>
        <taxon>Vertebrata</taxon>
        <taxon>Euteleostomi</taxon>
        <taxon>Mammalia</taxon>
        <taxon>Eutheria</taxon>
        <taxon>Euarchontoglires</taxon>
        <taxon>Primates</taxon>
        <taxon>Haplorrhini</taxon>
        <taxon>Catarrhini</taxon>
        <taxon>Cercopithecidae</taxon>
        <taxon>Colobinae</taxon>
        <taxon>Rhinopithecus</taxon>
    </lineage>
</organism>
<dbReference type="InterPro" id="IPR007110">
    <property type="entry name" value="Ig-like_dom"/>
</dbReference>
<dbReference type="PRINTS" id="PR00759">
    <property type="entry name" value="BASICPTASE"/>
</dbReference>
<evidence type="ECO:0000256" key="6">
    <source>
        <dbReference type="ARBA" id="ARBA00023157"/>
    </source>
</evidence>
<dbReference type="GO" id="GO:0004867">
    <property type="term" value="F:serine-type endopeptidase inhibitor activity"/>
    <property type="evidence" value="ECO:0007669"/>
    <property type="project" value="UniProtKB-KW"/>
</dbReference>
<dbReference type="SMART" id="SM00131">
    <property type="entry name" value="KU"/>
    <property type="match status" value="2"/>
</dbReference>
<name>A0A2K6JV85_RHIBE</name>
<dbReference type="GO" id="GO:0005615">
    <property type="term" value="C:extracellular space"/>
    <property type="evidence" value="ECO:0007669"/>
    <property type="project" value="TreeGrafter"/>
</dbReference>
<dbReference type="GO" id="GO:0055001">
    <property type="term" value="P:muscle cell development"/>
    <property type="evidence" value="ECO:0007669"/>
    <property type="project" value="Ensembl"/>
</dbReference>
<dbReference type="FunFam" id="2.60.40.10:FF:000473">
    <property type="entry name" value="WAP, Kazal, immunoglobulin, Kunitz and NTR domain-containing protein 2"/>
    <property type="match status" value="1"/>
</dbReference>
<comment type="subcellular location">
    <subcellularLocation>
        <location evidence="1">Secreted</location>
    </subcellularLocation>
</comment>
<accession>A0A2K6JV85</accession>
<dbReference type="PANTHER" id="PTHR45938">
    <property type="entry name" value="ACP24A4-RELATED"/>
    <property type="match status" value="1"/>
</dbReference>
<evidence type="ECO:0000256" key="4">
    <source>
        <dbReference type="ARBA" id="ARBA00022729"/>
    </source>
</evidence>